<keyword evidence="2" id="KW-1185">Reference proteome</keyword>
<name>A0A0C2JHN0_THEKT</name>
<dbReference type="AlphaFoldDB" id="A0A0C2JHN0"/>
<evidence type="ECO:0000313" key="1">
    <source>
        <dbReference type="EMBL" id="KII68813.1"/>
    </source>
</evidence>
<evidence type="ECO:0000313" key="2">
    <source>
        <dbReference type="Proteomes" id="UP000031668"/>
    </source>
</evidence>
<comment type="caution">
    <text evidence="1">The sequence shown here is derived from an EMBL/GenBank/DDBJ whole genome shotgun (WGS) entry which is preliminary data.</text>
</comment>
<gene>
    <name evidence="1" type="ORF">RF11_09450</name>
</gene>
<dbReference type="EMBL" id="JWZT01002708">
    <property type="protein sequence ID" value="KII68813.1"/>
    <property type="molecule type" value="Genomic_DNA"/>
</dbReference>
<sequence>MEGHPRTLFHDKHAKNVNIKEGEQVLLRKNIRNNTVLVKNIRTNKETKVNIKRRFEWIYPISNLENHDSKISIEEEHGETQNIKNVISIENLPRIKPYLLRDRSQMKKPRYVYGDSSMLKEE</sequence>
<proteinExistence type="predicted"/>
<organism evidence="1 2">
    <name type="scientific">Thelohanellus kitauei</name>
    <name type="common">Myxosporean</name>
    <dbReference type="NCBI Taxonomy" id="669202"/>
    <lineage>
        <taxon>Eukaryota</taxon>
        <taxon>Metazoa</taxon>
        <taxon>Cnidaria</taxon>
        <taxon>Myxozoa</taxon>
        <taxon>Myxosporea</taxon>
        <taxon>Bivalvulida</taxon>
        <taxon>Platysporina</taxon>
        <taxon>Myxobolidae</taxon>
        <taxon>Thelohanellus</taxon>
    </lineage>
</organism>
<reference evidence="1 2" key="1">
    <citation type="journal article" date="2014" name="Genome Biol. Evol.">
        <title>The genome of the myxosporean Thelohanellus kitauei shows adaptations to nutrient acquisition within its fish host.</title>
        <authorList>
            <person name="Yang Y."/>
            <person name="Xiong J."/>
            <person name="Zhou Z."/>
            <person name="Huo F."/>
            <person name="Miao W."/>
            <person name="Ran C."/>
            <person name="Liu Y."/>
            <person name="Zhang J."/>
            <person name="Feng J."/>
            <person name="Wang M."/>
            <person name="Wang M."/>
            <person name="Wang L."/>
            <person name="Yao B."/>
        </authorList>
    </citation>
    <scope>NUCLEOTIDE SEQUENCE [LARGE SCALE GENOMIC DNA]</scope>
    <source>
        <strain evidence="1">Wuqing</strain>
    </source>
</reference>
<accession>A0A0C2JHN0</accession>
<dbReference type="Proteomes" id="UP000031668">
    <property type="component" value="Unassembled WGS sequence"/>
</dbReference>
<protein>
    <submittedName>
        <fullName evidence="1">Uncharacterized protein</fullName>
    </submittedName>
</protein>